<organism evidence="1">
    <name type="scientific">Cyprideis torosa</name>
    <dbReference type="NCBI Taxonomy" id="163714"/>
    <lineage>
        <taxon>Eukaryota</taxon>
        <taxon>Metazoa</taxon>
        <taxon>Ecdysozoa</taxon>
        <taxon>Arthropoda</taxon>
        <taxon>Crustacea</taxon>
        <taxon>Oligostraca</taxon>
        <taxon>Ostracoda</taxon>
        <taxon>Podocopa</taxon>
        <taxon>Podocopida</taxon>
        <taxon>Cytherocopina</taxon>
        <taxon>Cytheroidea</taxon>
        <taxon>Cytherideidae</taxon>
        <taxon>Cyprideis</taxon>
    </lineage>
</organism>
<evidence type="ECO:0000313" key="1">
    <source>
        <dbReference type="EMBL" id="CAD7236905.1"/>
    </source>
</evidence>
<proteinExistence type="predicted"/>
<accession>A0A7R8WRP4</accession>
<name>A0A7R8WRP4_9CRUS</name>
<dbReference type="InterPro" id="IPR036322">
    <property type="entry name" value="WD40_repeat_dom_sf"/>
</dbReference>
<protein>
    <submittedName>
        <fullName evidence="1">Uncharacterized protein</fullName>
    </submittedName>
</protein>
<gene>
    <name evidence="1" type="ORF">CTOB1V02_LOCUS14720</name>
</gene>
<reference evidence="1" key="1">
    <citation type="submission" date="2020-11" db="EMBL/GenBank/DDBJ databases">
        <authorList>
            <person name="Tran Van P."/>
        </authorList>
    </citation>
    <scope>NUCLEOTIDE SEQUENCE</scope>
</reference>
<dbReference type="OrthoDB" id="4869960at2759"/>
<dbReference type="SUPFAM" id="SSF50978">
    <property type="entry name" value="WD40 repeat-like"/>
    <property type="match status" value="1"/>
</dbReference>
<sequence>MLREQPVEGFLQTRSLPWLPVNANRSEDDIIFDDDGDEESAGDLGQINWRQSASDFDMRFRSFDKQFHRCYKRATFFGENFIVAGVEDNSSIVIWDKTTGETVHLLPAYCNSFSWDLKVHQNACMLAEMTDVVRIWSPMGAEVRQMSSPEGE</sequence>
<dbReference type="EMBL" id="OB682901">
    <property type="protein sequence ID" value="CAD7236905.1"/>
    <property type="molecule type" value="Genomic_DNA"/>
</dbReference>
<dbReference type="AlphaFoldDB" id="A0A7R8WRP4"/>